<dbReference type="EMBL" id="MK072391">
    <property type="protein sequence ID" value="AYV83586.1"/>
    <property type="molecule type" value="Genomic_DNA"/>
</dbReference>
<evidence type="ECO:0000313" key="1">
    <source>
        <dbReference type="EMBL" id="AYV83586.1"/>
    </source>
</evidence>
<keyword evidence="1" id="KW-0808">Transferase</keyword>
<organism evidence="1">
    <name type="scientific">Hyperionvirus sp</name>
    <dbReference type="NCBI Taxonomy" id="2487770"/>
    <lineage>
        <taxon>Viruses</taxon>
        <taxon>Varidnaviria</taxon>
        <taxon>Bamfordvirae</taxon>
        <taxon>Nucleocytoviricota</taxon>
        <taxon>Megaviricetes</taxon>
        <taxon>Imitervirales</taxon>
        <taxon>Mimiviridae</taxon>
        <taxon>Klosneuvirinae</taxon>
    </lineage>
</organism>
<accession>A0A3G5A8I7</accession>
<dbReference type="GO" id="GO:0016740">
    <property type="term" value="F:transferase activity"/>
    <property type="evidence" value="ECO:0007669"/>
    <property type="project" value="UniProtKB-KW"/>
</dbReference>
<gene>
    <name evidence="1" type="ORF">Hyperionvirus9_3</name>
</gene>
<protein>
    <submittedName>
        <fullName evidence="1">Glycosyltransferase</fullName>
    </submittedName>
</protein>
<reference evidence="1" key="1">
    <citation type="submission" date="2018-10" db="EMBL/GenBank/DDBJ databases">
        <title>Hidden diversity of soil giant viruses.</title>
        <authorList>
            <person name="Schulz F."/>
            <person name="Alteio L."/>
            <person name="Goudeau D."/>
            <person name="Ryan E.M."/>
            <person name="Malmstrom R.R."/>
            <person name="Blanchard J."/>
            <person name="Woyke T."/>
        </authorList>
    </citation>
    <scope>NUCLEOTIDE SEQUENCE</scope>
    <source>
        <strain evidence="1">HYV1</strain>
    </source>
</reference>
<sequence>MGELSITDETKFWLYPMSQKIFGEYLKYLERDRGEEIKYIGSSQWSEVGDGDVIIIYVKIGKGVSAGFRCIAQVEGGDIYNVEGDLRIFNDQNLQNICWRLGMYYLFDSIGVGEIDYGGMKKASFVCKYAKGDNVFSCVKEGFAIMEQILGKIPEEVLEEPEVAEVQEIEEQIKRLLGVKKVYDRQLDAYFLDTKVGYQPVKLGVMFPDVGPYEYFKPIGMLAENFDGRYYKNILEKKISLGRERLDKIAFDTLIDIEDLDNVMLNFIKSRGGTFCISVWPIASGLIEKIAEELGNHGNVYYVKKIMLTYNGLRNLMFWMYDEFSFHERDMFIGKKLEYVKASRFGSNEVGLIVFDNVKGMSVAGQGSPFKKRLRRL</sequence>
<proteinExistence type="predicted"/>
<name>A0A3G5A8I7_9VIRU</name>